<keyword evidence="1" id="KW-1185">Reference proteome</keyword>
<sequence length="72" mass="8224">MIISSTISAYYPKNLNLPSLCWWGPNESPLRLPHIPLPNLNLNLGDFGFMTAVEAHVYSVYARFSLFNRLLK</sequence>
<evidence type="ECO:0000313" key="2">
    <source>
        <dbReference type="WBParaSite" id="nRc.2.0.1.t31679-RA"/>
    </source>
</evidence>
<accession>A0A915K047</accession>
<dbReference type="AlphaFoldDB" id="A0A915K047"/>
<name>A0A915K047_ROMCU</name>
<reference evidence="2" key="1">
    <citation type="submission" date="2022-11" db="UniProtKB">
        <authorList>
            <consortium name="WormBaseParasite"/>
        </authorList>
    </citation>
    <scope>IDENTIFICATION</scope>
</reference>
<evidence type="ECO:0000313" key="1">
    <source>
        <dbReference type="Proteomes" id="UP000887565"/>
    </source>
</evidence>
<dbReference type="Proteomes" id="UP000887565">
    <property type="component" value="Unplaced"/>
</dbReference>
<proteinExistence type="predicted"/>
<protein>
    <submittedName>
        <fullName evidence="2">Uncharacterized protein</fullName>
    </submittedName>
</protein>
<dbReference type="WBParaSite" id="nRc.2.0.1.t31679-RA">
    <property type="protein sequence ID" value="nRc.2.0.1.t31679-RA"/>
    <property type="gene ID" value="nRc.2.0.1.g31679"/>
</dbReference>
<organism evidence="1 2">
    <name type="scientific">Romanomermis culicivorax</name>
    <name type="common">Nematode worm</name>
    <dbReference type="NCBI Taxonomy" id="13658"/>
    <lineage>
        <taxon>Eukaryota</taxon>
        <taxon>Metazoa</taxon>
        <taxon>Ecdysozoa</taxon>
        <taxon>Nematoda</taxon>
        <taxon>Enoplea</taxon>
        <taxon>Dorylaimia</taxon>
        <taxon>Mermithida</taxon>
        <taxon>Mermithoidea</taxon>
        <taxon>Mermithidae</taxon>
        <taxon>Romanomermis</taxon>
    </lineage>
</organism>